<dbReference type="AlphaFoldDB" id="A0ABD0LD97"/>
<sequence>MWLCGLFPRMLTSSALFRWSPFFRSQILGTVSSASPDGTLHGADTSKCSVFIYRADVCRDCVCCLVVKQAWLAMKPRITESCMIQCNDVSDKKSSVSARDLDFDVAYDVCTVSHFSSGPFIPLVYR</sequence>
<dbReference type="EMBL" id="JACVVK020000060">
    <property type="protein sequence ID" value="KAK7497290.1"/>
    <property type="molecule type" value="Genomic_DNA"/>
</dbReference>
<organism evidence="1 2">
    <name type="scientific">Batillaria attramentaria</name>
    <dbReference type="NCBI Taxonomy" id="370345"/>
    <lineage>
        <taxon>Eukaryota</taxon>
        <taxon>Metazoa</taxon>
        <taxon>Spiralia</taxon>
        <taxon>Lophotrochozoa</taxon>
        <taxon>Mollusca</taxon>
        <taxon>Gastropoda</taxon>
        <taxon>Caenogastropoda</taxon>
        <taxon>Sorbeoconcha</taxon>
        <taxon>Cerithioidea</taxon>
        <taxon>Batillariidae</taxon>
        <taxon>Batillaria</taxon>
    </lineage>
</organism>
<gene>
    <name evidence="1" type="ORF">BaRGS_00011584</name>
</gene>
<evidence type="ECO:0000313" key="2">
    <source>
        <dbReference type="Proteomes" id="UP001519460"/>
    </source>
</evidence>
<proteinExistence type="predicted"/>
<accession>A0ABD0LD97</accession>
<dbReference type="Proteomes" id="UP001519460">
    <property type="component" value="Unassembled WGS sequence"/>
</dbReference>
<evidence type="ECO:0000313" key="1">
    <source>
        <dbReference type="EMBL" id="KAK7497290.1"/>
    </source>
</evidence>
<protein>
    <recommendedName>
        <fullName evidence="3">Secreted protein</fullName>
    </recommendedName>
</protein>
<evidence type="ECO:0008006" key="3">
    <source>
        <dbReference type="Google" id="ProtNLM"/>
    </source>
</evidence>
<name>A0ABD0LD97_9CAEN</name>
<keyword evidence="2" id="KW-1185">Reference proteome</keyword>
<comment type="caution">
    <text evidence="1">The sequence shown here is derived from an EMBL/GenBank/DDBJ whole genome shotgun (WGS) entry which is preliminary data.</text>
</comment>
<reference evidence="1 2" key="1">
    <citation type="journal article" date="2023" name="Sci. Data">
        <title>Genome assembly of the Korean intertidal mud-creeper Batillaria attramentaria.</title>
        <authorList>
            <person name="Patra A.K."/>
            <person name="Ho P.T."/>
            <person name="Jun S."/>
            <person name="Lee S.J."/>
            <person name="Kim Y."/>
            <person name="Won Y.J."/>
        </authorList>
    </citation>
    <scope>NUCLEOTIDE SEQUENCE [LARGE SCALE GENOMIC DNA]</scope>
    <source>
        <strain evidence="1">Wonlab-2016</strain>
    </source>
</reference>